<dbReference type="EMBL" id="HACA01021024">
    <property type="protein sequence ID" value="CDW38385.1"/>
    <property type="molecule type" value="Transcribed_RNA"/>
</dbReference>
<evidence type="ECO:0000256" key="5">
    <source>
        <dbReference type="SAM" id="MobiDB-lite"/>
    </source>
</evidence>
<evidence type="ECO:0000256" key="1">
    <source>
        <dbReference type="ARBA" id="ARBA00004123"/>
    </source>
</evidence>
<feature type="region of interest" description="Disordered" evidence="5">
    <location>
        <begin position="1"/>
        <end position="52"/>
    </location>
</feature>
<gene>
    <name evidence="6" type="ORF">LSAA_6369</name>
</gene>
<keyword evidence="3" id="KW-0804">Transcription</keyword>
<dbReference type="PANTHER" id="PTHR15950">
    <property type="entry name" value="TRANSCRIPTION COFACTOR VESTIGIAL-LIKE PROTEIN"/>
    <property type="match status" value="1"/>
</dbReference>
<evidence type="ECO:0000256" key="3">
    <source>
        <dbReference type="ARBA" id="ARBA00023163"/>
    </source>
</evidence>
<reference evidence="7" key="1">
    <citation type="submission" date="2014-05" db="EMBL/GenBank/DDBJ databases">
        <authorList>
            <person name="Chronopoulou M."/>
        </authorList>
    </citation>
    <scope>NUCLEOTIDE SEQUENCE</scope>
    <source>
        <tissue evidence="7">Whole organism</tissue>
    </source>
</reference>
<dbReference type="EMBL" id="HG994581">
    <property type="protein sequence ID" value="CAF2867870.1"/>
    <property type="molecule type" value="Genomic_DNA"/>
</dbReference>
<evidence type="ECO:0000256" key="4">
    <source>
        <dbReference type="ARBA" id="ARBA00023242"/>
    </source>
</evidence>
<keyword evidence="8" id="KW-1185">Reference proteome</keyword>
<dbReference type="Pfam" id="PF07545">
    <property type="entry name" value="Vg_Tdu"/>
    <property type="match status" value="1"/>
</dbReference>
<feature type="region of interest" description="Disordered" evidence="5">
    <location>
        <begin position="314"/>
        <end position="335"/>
    </location>
</feature>
<comment type="subcellular location">
    <subcellularLocation>
        <location evidence="1">Nucleus</location>
    </subcellularLocation>
</comment>
<dbReference type="PANTHER" id="PTHR15950:SF15">
    <property type="entry name" value="PROTEIN VESTIGIAL"/>
    <property type="match status" value="1"/>
</dbReference>
<dbReference type="GO" id="GO:0006355">
    <property type="term" value="P:regulation of DNA-templated transcription"/>
    <property type="evidence" value="ECO:0007669"/>
    <property type="project" value="InterPro"/>
</dbReference>
<evidence type="ECO:0000256" key="2">
    <source>
        <dbReference type="ARBA" id="ARBA00023015"/>
    </source>
</evidence>
<dbReference type="AlphaFoldDB" id="A0A0K2UK18"/>
<sequence>MSCATAPVMYQPYSPYNNSSPSATMPPQGFHSSPDRVPPSQQSGIVEDNNNRSHLENKHHVQQVFKVEHLHSTPPQDLSSYQPNNVSNTSSCNNSQSSPPTSRPPSHLNQHDEDSSDSTISAHRLSSNIVVFTHYVGNASSVVEDHFSRALSSYERDETSYKPMSARNLPASFWTAPSDYTPPSPRHSASATACNLLNQSSTVPYGDIYPESITGALHQLAADWQYPHASVGHTPSSSSYSSNYSNYAARFQSANYWSPRLVGSSSTTSSVKSEWSPEPPYSDFSSHPHHLSHHPYHHYSNIAAVAAVGLESNPSSDASLVNKPHHTAPGPATTAGTDLFWTTTF</sequence>
<reference evidence="6" key="2">
    <citation type="submission" date="2021-02" db="EMBL/GenBank/DDBJ databases">
        <authorList>
            <person name="Bekaert M."/>
        </authorList>
    </citation>
    <scope>NUCLEOTIDE SEQUENCE</scope>
    <source>
        <strain evidence="6">IoA-00</strain>
    </source>
</reference>
<feature type="compositionally biased region" description="Low complexity" evidence="5">
    <location>
        <begin position="12"/>
        <end position="22"/>
    </location>
</feature>
<protein>
    <submittedName>
        <fullName evidence="6">(salmon louse) hypothetical protein</fullName>
    </submittedName>
    <submittedName>
        <fullName evidence="7">Putative LOC100881892 [Megachile rotundata]</fullName>
    </submittedName>
</protein>
<evidence type="ECO:0000313" key="6">
    <source>
        <dbReference type="EMBL" id="CAF2867870.1"/>
    </source>
</evidence>
<feature type="compositionally biased region" description="Low complexity" evidence="5">
    <location>
        <begin position="83"/>
        <end position="106"/>
    </location>
</feature>
<feature type="compositionally biased region" description="Polar residues" evidence="5">
    <location>
        <begin position="73"/>
        <end position="82"/>
    </location>
</feature>
<dbReference type="InterPro" id="IPR011520">
    <property type="entry name" value="Vg_fam"/>
</dbReference>
<keyword evidence="2" id="KW-0805">Transcription regulation</keyword>
<dbReference type="GO" id="GO:0005634">
    <property type="term" value="C:nucleus"/>
    <property type="evidence" value="ECO:0007669"/>
    <property type="project" value="UniProtKB-SubCell"/>
</dbReference>
<dbReference type="Proteomes" id="UP000675881">
    <property type="component" value="Chromosome 2"/>
</dbReference>
<accession>A0A0K2UK18</accession>
<name>A0A0K2UK18_LEPSM</name>
<evidence type="ECO:0000313" key="7">
    <source>
        <dbReference type="EMBL" id="CDW38385.1"/>
    </source>
</evidence>
<keyword evidence="4" id="KW-0539">Nucleus</keyword>
<proteinExistence type="predicted"/>
<feature type="region of interest" description="Disordered" evidence="5">
    <location>
        <begin position="268"/>
        <end position="287"/>
    </location>
</feature>
<evidence type="ECO:0000313" key="8">
    <source>
        <dbReference type="Proteomes" id="UP000675881"/>
    </source>
</evidence>
<organism evidence="7">
    <name type="scientific">Lepeophtheirus salmonis</name>
    <name type="common">Salmon louse</name>
    <name type="synonym">Caligus salmonis</name>
    <dbReference type="NCBI Taxonomy" id="72036"/>
    <lineage>
        <taxon>Eukaryota</taxon>
        <taxon>Metazoa</taxon>
        <taxon>Ecdysozoa</taxon>
        <taxon>Arthropoda</taxon>
        <taxon>Crustacea</taxon>
        <taxon>Multicrustacea</taxon>
        <taxon>Hexanauplia</taxon>
        <taxon>Copepoda</taxon>
        <taxon>Siphonostomatoida</taxon>
        <taxon>Caligidae</taxon>
        <taxon>Lepeophtheirus</taxon>
    </lineage>
</organism>
<dbReference type="OrthoDB" id="10069705at2759"/>
<feature type="region of interest" description="Disordered" evidence="5">
    <location>
        <begin position="72"/>
        <end position="120"/>
    </location>
</feature>